<dbReference type="EMBL" id="VXIS01000285">
    <property type="protein sequence ID" value="KAA8895149.1"/>
    <property type="molecule type" value="Genomic_DNA"/>
</dbReference>
<feature type="region of interest" description="Disordered" evidence="14">
    <location>
        <begin position="65"/>
        <end position="87"/>
    </location>
</feature>
<keyword evidence="16" id="KW-1185">Reference proteome</keyword>
<keyword evidence="9" id="KW-0805">Transcription regulation</keyword>
<evidence type="ECO:0000256" key="4">
    <source>
        <dbReference type="ARBA" id="ARBA00011534"/>
    </source>
</evidence>
<evidence type="ECO:0000313" key="15">
    <source>
        <dbReference type="EMBL" id="KAA8895149.1"/>
    </source>
</evidence>
<evidence type="ECO:0000256" key="10">
    <source>
        <dbReference type="ARBA" id="ARBA00023159"/>
    </source>
</evidence>
<gene>
    <name evidence="15" type="ORF">FN846DRAFT_970965</name>
</gene>
<keyword evidence="10" id="KW-0010">Activator</keyword>
<keyword evidence="7" id="KW-0819">tRNA processing</keyword>
<evidence type="ECO:0000256" key="5">
    <source>
        <dbReference type="ARBA" id="ARBA00019746"/>
    </source>
</evidence>
<dbReference type="GO" id="GO:0000781">
    <property type="term" value="C:chromosome, telomeric region"/>
    <property type="evidence" value="ECO:0007669"/>
    <property type="project" value="UniProtKB-SubCell"/>
</dbReference>
<keyword evidence="8" id="KW-0779">Telomere</keyword>
<evidence type="ECO:0000313" key="16">
    <source>
        <dbReference type="Proteomes" id="UP000326924"/>
    </source>
</evidence>
<accession>A0A5J5EJD9</accession>
<keyword evidence="12" id="KW-0539">Nucleus</keyword>
<feature type="compositionally biased region" description="Acidic residues" evidence="14">
    <location>
        <begin position="71"/>
        <end position="87"/>
    </location>
</feature>
<comment type="similarity">
    <text evidence="3">Belongs to the GON7 family.</text>
</comment>
<comment type="subcellular location">
    <subcellularLocation>
        <location evidence="2">Chromosome</location>
        <location evidence="2">Telomere</location>
    </subcellularLocation>
    <subcellularLocation>
        <location evidence="1">Nucleus</location>
    </subcellularLocation>
</comment>
<evidence type="ECO:0000256" key="12">
    <source>
        <dbReference type="ARBA" id="ARBA00023242"/>
    </source>
</evidence>
<evidence type="ECO:0000256" key="2">
    <source>
        <dbReference type="ARBA" id="ARBA00004574"/>
    </source>
</evidence>
<reference evidence="15 16" key="1">
    <citation type="submission" date="2019-09" db="EMBL/GenBank/DDBJ databases">
        <title>Draft genome of the ectomycorrhizal ascomycete Sphaerosporella brunnea.</title>
        <authorList>
            <consortium name="DOE Joint Genome Institute"/>
            <person name="Benucci G.M."/>
            <person name="Marozzi G."/>
            <person name="Antonielli L."/>
            <person name="Sanchez S."/>
            <person name="Marco P."/>
            <person name="Wang X."/>
            <person name="Falini L.B."/>
            <person name="Barry K."/>
            <person name="Haridas S."/>
            <person name="Lipzen A."/>
            <person name="Labutti K."/>
            <person name="Grigoriev I.V."/>
            <person name="Murat C."/>
            <person name="Martin F."/>
            <person name="Albertini E."/>
            <person name="Donnini D."/>
            <person name="Bonito G."/>
        </authorList>
    </citation>
    <scope>NUCLEOTIDE SEQUENCE [LARGE SCALE GENOMIC DNA]</scope>
    <source>
        <strain evidence="15 16">Sb_GMNB300</strain>
    </source>
</reference>
<evidence type="ECO:0000256" key="11">
    <source>
        <dbReference type="ARBA" id="ARBA00023163"/>
    </source>
</evidence>
<evidence type="ECO:0000256" key="9">
    <source>
        <dbReference type="ARBA" id="ARBA00023015"/>
    </source>
</evidence>
<evidence type="ECO:0000256" key="13">
    <source>
        <dbReference type="ARBA" id="ARBA00025393"/>
    </source>
</evidence>
<dbReference type="AlphaFoldDB" id="A0A5J5EJD9"/>
<evidence type="ECO:0000256" key="14">
    <source>
        <dbReference type="SAM" id="MobiDB-lite"/>
    </source>
</evidence>
<dbReference type="GO" id="GO:0008033">
    <property type="term" value="P:tRNA processing"/>
    <property type="evidence" value="ECO:0007669"/>
    <property type="project" value="UniProtKB-KW"/>
</dbReference>
<dbReference type="Proteomes" id="UP000326924">
    <property type="component" value="Unassembled WGS sequence"/>
</dbReference>
<comment type="function">
    <text evidence="13">Component of the EKC/KEOPS complex that is required for the formation of a threonylcarbamoyl group on adenosine at position 37 (t(6)A37) in tRNAs that read codons beginning with adenine. The complex is probably involved in the transfer of the threonylcarbamoyl moiety of threonylcarbamoyl-AMP (TC-AMP) to the N6 group of A37. GON7 likely plays a supporting role to the catalytic subunit KAE1 in the complex. The EKC/KEOPS complex also promotes both telomere uncapping and telomere elongation. The complex is required for efficient recruitment of transcriptional coactivators.</text>
</comment>
<evidence type="ECO:0000256" key="3">
    <source>
        <dbReference type="ARBA" id="ARBA00008529"/>
    </source>
</evidence>
<evidence type="ECO:0000256" key="6">
    <source>
        <dbReference type="ARBA" id="ARBA00022454"/>
    </source>
</evidence>
<dbReference type="Pfam" id="PF08738">
    <property type="entry name" value="Gon7"/>
    <property type="match status" value="1"/>
</dbReference>
<keyword evidence="11" id="KW-0804">Transcription</keyword>
<dbReference type="InterPro" id="IPR014849">
    <property type="entry name" value="EKC/KEOPS_Gon7"/>
</dbReference>
<dbReference type="InParanoid" id="A0A5J5EJD9"/>
<evidence type="ECO:0000256" key="8">
    <source>
        <dbReference type="ARBA" id="ARBA00022895"/>
    </source>
</evidence>
<keyword evidence="6" id="KW-0158">Chromosome</keyword>
<evidence type="ECO:0000256" key="7">
    <source>
        <dbReference type="ARBA" id="ARBA00022694"/>
    </source>
</evidence>
<name>A0A5J5EJD9_9PEZI</name>
<organism evidence="15 16">
    <name type="scientific">Sphaerosporella brunnea</name>
    <dbReference type="NCBI Taxonomy" id="1250544"/>
    <lineage>
        <taxon>Eukaryota</taxon>
        <taxon>Fungi</taxon>
        <taxon>Dikarya</taxon>
        <taxon>Ascomycota</taxon>
        <taxon>Pezizomycotina</taxon>
        <taxon>Pezizomycetes</taxon>
        <taxon>Pezizales</taxon>
        <taxon>Pyronemataceae</taxon>
        <taxon>Sphaerosporella</taxon>
    </lineage>
</organism>
<comment type="caution">
    <text evidence="15">The sequence shown here is derived from an EMBL/GenBank/DDBJ whole genome shotgun (WGS) entry which is preliminary data.</text>
</comment>
<dbReference type="GO" id="GO:0005634">
    <property type="term" value="C:nucleus"/>
    <property type="evidence" value="ECO:0007669"/>
    <property type="project" value="UniProtKB-SubCell"/>
</dbReference>
<comment type="subunit">
    <text evidence="4">Component of the EKC/KEOPS complex composed of at least BUD32, CGI121, GON7, KAE1 and PCC1; the whole complex dimerizes.</text>
</comment>
<sequence length="87" mass="9691">MATVTLTAVYDSPSDRHTLTIDTAAATATEASSQREQTAHVAALRENIGTLQDQVNAYLTARMEAEKRTEEEVEEEEYGEEEEVEEE</sequence>
<protein>
    <recommendedName>
        <fullName evidence="5">EKC/KEOPS complex subunit GON7</fullName>
    </recommendedName>
</protein>
<evidence type="ECO:0000256" key="1">
    <source>
        <dbReference type="ARBA" id="ARBA00004123"/>
    </source>
</evidence>
<dbReference type="OrthoDB" id="2288868at2759"/>
<proteinExistence type="inferred from homology"/>